<proteinExistence type="predicted"/>
<dbReference type="Proteomes" id="UP000019260">
    <property type="component" value="Chromosome"/>
</dbReference>
<gene>
    <name evidence="2" type="ORF">P344_01925</name>
</gene>
<keyword evidence="3" id="KW-1185">Reference proteome</keyword>
<accession>W0GNY2</accession>
<sequence>MIFSVLLIIGLFVGLQYLYIYINNLLYIKYKGQTLNKTVNEKIFGIKENSVSNPLPIISFEPEIAEQDDSSFFLPPSNP</sequence>
<keyword evidence="1" id="KW-0472">Membrane</keyword>
<evidence type="ECO:0000313" key="3">
    <source>
        <dbReference type="Proteomes" id="UP000019260"/>
    </source>
</evidence>
<reference evidence="2 3" key="1">
    <citation type="submission" date="2013-09" db="EMBL/GenBank/DDBJ databases">
        <title>Complete genome sequence of Spiroplasma mirum suckling mouse cataract agent.</title>
        <authorList>
            <person name="Landry C.A."/>
            <person name="Bastian F.O."/>
            <person name="Thune R.L."/>
        </authorList>
    </citation>
    <scope>NUCLEOTIDE SEQUENCE [LARGE SCALE GENOMIC DNA]</scope>
    <source>
        <strain evidence="2 3">SMCA</strain>
    </source>
</reference>
<dbReference type="HOGENOM" id="CLU_2604297_0_0_14"/>
<evidence type="ECO:0000313" key="2">
    <source>
        <dbReference type="EMBL" id="AHI57733.1"/>
    </source>
</evidence>
<dbReference type="AlphaFoldDB" id="W0GNY2"/>
<organism evidence="2 3">
    <name type="scientific">Spiroplasma mirum ATCC 29335</name>
    <dbReference type="NCBI Taxonomy" id="838561"/>
    <lineage>
        <taxon>Bacteria</taxon>
        <taxon>Bacillati</taxon>
        <taxon>Mycoplasmatota</taxon>
        <taxon>Mollicutes</taxon>
        <taxon>Entomoplasmatales</taxon>
        <taxon>Spiroplasmataceae</taxon>
        <taxon>Spiroplasma</taxon>
    </lineage>
</organism>
<dbReference type="RefSeq" id="WP_025317137.1">
    <property type="nucleotide sequence ID" value="NZ_CP002082.1"/>
</dbReference>
<feature type="transmembrane region" description="Helical" evidence="1">
    <location>
        <begin position="6"/>
        <end position="27"/>
    </location>
</feature>
<keyword evidence="1" id="KW-1133">Transmembrane helix</keyword>
<keyword evidence="1" id="KW-0812">Transmembrane</keyword>
<protein>
    <submittedName>
        <fullName evidence="2">Uncharacterized protein</fullName>
    </submittedName>
</protein>
<dbReference type="STRING" id="838561.P344_01925"/>
<dbReference type="KEGG" id="smia:P344_01925"/>
<dbReference type="PATRIC" id="fig|838561.3.peg.367"/>
<dbReference type="EMBL" id="CP006720">
    <property type="protein sequence ID" value="AHI57733.1"/>
    <property type="molecule type" value="Genomic_DNA"/>
</dbReference>
<evidence type="ECO:0000256" key="1">
    <source>
        <dbReference type="SAM" id="Phobius"/>
    </source>
</evidence>
<dbReference type="KEGG" id="smir:SMM_0322"/>
<name>W0GNY2_9MOLU</name>